<dbReference type="Pfam" id="PF00528">
    <property type="entry name" value="BPD_transp_1"/>
    <property type="match status" value="1"/>
</dbReference>
<evidence type="ECO:0000256" key="5">
    <source>
        <dbReference type="ARBA" id="ARBA00022989"/>
    </source>
</evidence>
<sequence length="273" mass="29261">MGLTGKISAFFLICIFFFSMISPALVRYPPDAIDLDSIRQPPSLQHPLGTDNKGRDILTRILYGGRISIGVSVVAALLSMGVGLAVGLLSGYIGGRTDIFFMALVDLILAFPSLLLAIGVSVLFPPGIYTVMIALSTVGWASFARLMRGQVLSLKESSYIEAARAIGCGDLRIIFIHLLPQCVPLALVMTGLKLGGYILTESALSFLGLGAQPPAATWGSMVSANRAYINSAPWMVFPPGIMIALTALCFNLLGDDLREKFDVLSRYDLKKNA</sequence>
<dbReference type="Proteomes" id="UP000245125">
    <property type="component" value="Unassembled WGS sequence"/>
</dbReference>
<evidence type="ECO:0000256" key="3">
    <source>
        <dbReference type="ARBA" id="ARBA00022475"/>
    </source>
</evidence>
<keyword evidence="6 7" id="KW-0472">Membrane</keyword>
<dbReference type="InterPro" id="IPR035906">
    <property type="entry name" value="MetI-like_sf"/>
</dbReference>
<evidence type="ECO:0000313" key="9">
    <source>
        <dbReference type="EMBL" id="SPQ00179.1"/>
    </source>
</evidence>
<feature type="transmembrane region" description="Helical" evidence="7">
    <location>
        <begin position="128"/>
        <end position="147"/>
    </location>
</feature>
<feature type="transmembrane region" description="Helical" evidence="7">
    <location>
        <begin position="67"/>
        <end position="92"/>
    </location>
</feature>
<dbReference type="PROSITE" id="PS50928">
    <property type="entry name" value="ABC_TM1"/>
    <property type="match status" value="1"/>
</dbReference>
<keyword evidence="3" id="KW-1003">Cell membrane</keyword>
<keyword evidence="5 7" id="KW-1133">Transmembrane helix</keyword>
<organism evidence="9 10">
    <name type="scientific">Candidatus Sulfobium mesophilum</name>
    <dbReference type="NCBI Taxonomy" id="2016548"/>
    <lineage>
        <taxon>Bacteria</taxon>
        <taxon>Pseudomonadati</taxon>
        <taxon>Nitrospirota</taxon>
        <taxon>Nitrospiria</taxon>
        <taxon>Nitrospirales</taxon>
        <taxon>Nitrospiraceae</taxon>
        <taxon>Candidatus Sulfobium</taxon>
    </lineage>
</organism>
<keyword evidence="10" id="KW-1185">Reference proteome</keyword>
<dbReference type="InterPro" id="IPR000515">
    <property type="entry name" value="MetI-like"/>
</dbReference>
<evidence type="ECO:0000256" key="6">
    <source>
        <dbReference type="ARBA" id="ARBA00023136"/>
    </source>
</evidence>
<feature type="domain" description="ABC transmembrane type-1" evidence="8">
    <location>
        <begin position="65"/>
        <end position="254"/>
    </location>
</feature>
<gene>
    <name evidence="9" type="primary">gsiD</name>
    <name evidence="9" type="ORF">NBG4_190022</name>
</gene>
<dbReference type="EMBL" id="OUUY01000063">
    <property type="protein sequence ID" value="SPQ00179.1"/>
    <property type="molecule type" value="Genomic_DNA"/>
</dbReference>
<evidence type="ECO:0000259" key="8">
    <source>
        <dbReference type="PROSITE" id="PS50928"/>
    </source>
</evidence>
<dbReference type="InterPro" id="IPR050366">
    <property type="entry name" value="BP-dependent_transpt_permease"/>
</dbReference>
<reference evidence="10" key="1">
    <citation type="submission" date="2018-03" db="EMBL/GenBank/DDBJ databases">
        <authorList>
            <person name="Zecchin S."/>
        </authorList>
    </citation>
    <scope>NUCLEOTIDE SEQUENCE [LARGE SCALE GENOMIC DNA]</scope>
</reference>
<proteinExistence type="inferred from homology"/>
<feature type="transmembrane region" description="Helical" evidence="7">
    <location>
        <begin position="232"/>
        <end position="253"/>
    </location>
</feature>
<keyword evidence="4 7" id="KW-0812">Transmembrane</keyword>
<dbReference type="Gene3D" id="1.10.3720.10">
    <property type="entry name" value="MetI-like"/>
    <property type="match status" value="1"/>
</dbReference>
<evidence type="ECO:0000313" key="10">
    <source>
        <dbReference type="Proteomes" id="UP000245125"/>
    </source>
</evidence>
<evidence type="ECO:0000256" key="2">
    <source>
        <dbReference type="ARBA" id="ARBA00022448"/>
    </source>
</evidence>
<comment type="similarity">
    <text evidence="7">Belongs to the binding-protein-dependent transport system permease family.</text>
</comment>
<dbReference type="OrthoDB" id="9797472at2"/>
<accession>A0A2U3QFR7</accession>
<comment type="subcellular location">
    <subcellularLocation>
        <location evidence="1 7">Cell membrane</location>
        <topology evidence="1 7">Multi-pass membrane protein</topology>
    </subcellularLocation>
</comment>
<feature type="transmembrane region" description="Helical" evidence="7">
    <location>
        <begin position="7"/>
        <end position="26"/>
    </location>
</feature>
<evidence type="ECO:0000256" key="1">
    <source>
        <dbReference type="ARBA" id="ARBA00004651"/>
    </source>
</evidence>
<keyword evidence="2 7" id="KW-0813">Transport</keyword>
<evidence type="ECO:0000256" key="7">
    <source>
        <dbReference type="RuleBase" id="RU363032"/>
    </source>
</evidence>
<dbReference type="GO" id="GO:0005886">
    <property type="term" value="C:plasma membrane"/>
    <property type="evidence" value="ECO:0007669"/>
    <property type="project" value="UniProtKB-SubCell"/>
</dbReference>
<name>A0A2U3QFR7_9BACT</name>
<dbReference type="SUPFAM" id="SSF161098">
    <property type="entry name" value="MetI-like"/>
    <property type="match status" value="1"/>
</dbReference>
<feature type="transmembrane region" description="Helical" evidence="7">
    <location>
        <begin position="99"/>
        <end position="122"/>
    </location>
</feature>
<dbReference type="CDD" id="cd06261">
    <property type="entry name" value="TM_PBP2"/>
    <property type="match status" value="1"/>
</dbReference>
<protein>
    <submittedName>
        <fullName evidence="9">Glutathione transport system permease protein GsiD</fullName>
    </submittedName>
</protein>
<dbReference type="AlphaFoldDB" id="A0A2U3QFR7"/>
<evidence type="ECO:0000256" key="4">
    <source>
        <dbReference type="ARBA" id="ARBA00022692"/>
    </source>
</evidence>
<dbReference type="GO" id="GO:0055085">
    <property type="term" value="P:transmembrane transport"/>
    <property type="evidence" value="ECO:0007669"/>
    <property type="project" value="InterPro"/>
</dbReference>
<dbReference type="PANTHER" id="PTHR43386">
    <property type="entry name" value="OLIGOPEPTIDE TRANSPORT SYSTEM PERMEASE PROTEIN APPC"/>
    <property type="match status" value="1"/>
</dbReference>
<dbReference type="PANTHER" id="PTHR43386:SF1">
    <property type="entry name" value="D,D-DIPEPTIDE TRANSPORT SYSTEM PERMEASE PROTEIN DDPC-RELATED"/>
    <property type="match status" value="1"/>
</dbReference>